<name>A0ABR1YN56_9PEZI</name>
<gene>
    <name evidence="2" type="ORF">HDK90DRAFT_284160</name>
</gene>
<feature type="compositionally biased region" description="Basic residues" evidence="1">
    <location>
        <begin position="163"/>
        <end position="176"/>
    </location>
</feature>
<comment type="caution">
    <text evidence="2">The sequence shown here is derived from an EMBL/GenBank/DDBJ whole genome shotgun (WGS) entry which is preliminary data.</text>
</comment>
<feature type="region of interest" description="Disordered" evidence="1">
    <location>
        <begin position="117"/>
        <end position="179"/>
    </location>
</feature>
<keyword evidence="3" id="KW-1185">Reference proteome</keyword>
<accession>A0ABR1YN56</accession>
<evidence type="ECO:0000313" key="3">
    <source>
        <dbReference type="Proteomes" id="UP001492380"/>
    </source>
</evidence>
<proteinExistence type="predicted"/>
<dbReference type="EMBL" id="JBBWRZ010000006">
    <property type="protein sequence ID" value="KAK8233920.1"/>
    <property type="molecule type" value="Genomic_DNA"/>
</dbReference>
<reference evidence="2 3" key="1">
    <citation type="submission" date="2024-04" db="EMBL/GenBank/DDBJ databases">
        <title>Phyllosticta paracitricarpa is synonymous to the EU quarantine fungus P. citricarpa based on phylogenomic analyses.</title>
        <authorList>
            <consortium name="Lawrence Berkeley National Laboratory"/>
            <person name="Van Ingen-Buijs V.A."/>
            <person name="Van Westerhoven A.C."/>
            <person name="Haridas S."/>
            <person name="Skiadas P."/>
            <person name="Martin F."/>
            <person name="Groenewald J.Z."/>
            <person name="Crous P.W."/>
            <person name="Seidl M.F."/>
        </authorList>
    </citation>
    <scope>NUCLEOTIDE SEQUENCE [LARGE SCALE GENOMIC DNA]</scope>
    <source>
        <strain evidence="2 3">CBS 123374</strain>
    </source>
</reference>
<evidence type="ECO:0000313" key="2">
    <source>
        <dbReference type="EMBL" id="KAK8233920.1"/>
    </source>
</evidence>
<evidence type="ECO:0000256" key="1">
    <source>
        <dbReference type="SAM" id="MobiDB-lite"/>
    </source>
</evidence>
<protein>
    <submittedName>
        <fullName evidence="2">Uncharacterized protein</fullName>
    </submittedName>
</protein>
<organism evidence="2 3">
    <name type="scientific">Phyllosticta capitalensis</name>
    <dbReference type="NCBI Taxonomy" id="121624"/>
    <lineage>
        <taxon>Eukaryota</taxon>
        <taxon>Fungi</taxon>
        <taxon>Dikarya</taxon>
        <taxon>Ascomycota</taxon>
        <taxon>Pezizomycotina</taxon>
        <taxon>Dothideomycetes</taxon>
        <taxon>Dothideomycetes incertae sedis</taxon>
        <taxon>Botryosphaeriales</taxon>
        <taxon>Phyllostictaceae</taxon>
        <taxon>Phyllosticta</taxon>
    </lineage>
</organism>
<dbReference type="Proteomes" id="UP001492380">
    <property type="component" value="Unassembled WGS sequence"/>
</dbReference>
<sequence>MPCPIRSETGEERKWLAGWLASWVCWRVGDTNKGGCCWRCSSRRASFFHFEHHKNNIASCPHDPAQPSLRAWLACHIPGSGSHAEARAGARGVRWRMASPGAADQCAIVWEKEHVEPQPATSSRLVRKRSDGTTGEASSRVDQVQERGEMLPSWAPSVASRPLKSKGGRASRRKCQAPRVQLQPEAIISPIPTTCRGYGHDRRTREALGRQIRTPPDEECLCGLGSMNLCRPSNFSLDTARPTAGHCF</sequence>
<feature type="compositionally biased region" description="Polar residues" evidence="1">
    <location>
        <begin position="132"/>
        <end position="142"/>
    </location>
</feature>